<dbReference type="RefSeq" id="WP_274166118.1">
    <property type="nucleotide sequence ID" value="NZ_JAJUBC010000027.1"/>
</dbReference>
<evidence type="ECO:0000256" key="1">
    <source>
        <dbReference type="SAM" id="MobiDB-lite"/>
    </source>
</evidence>
<evidence type="ECO:0000313" key="3">
    <source>
        <dbReference type="EMBL" id="MDD1795315.1"/>
    </source>
</evidence>
<evidence type="ECO:0000256" key="2">
    <source>
        <dbReference type="SAM" id="Phobius"/>
    </source>
</evidence>
<keyword evidence="2" id="KW-1133">Transmembrane helix</keyword>
<reference evidence="3" key="1">
    <citation type="submission" date="2021-12" db="EMBL/GenBank/DDBJ databases">
        <title>Enterovibrio ZSDZ35 sp. nov. and Enterovibrio ZSDZ42 sp. nov., isolated from coastal seawater in Qingdao.</title>
        <authorList>
            <person name="Zhang P."/>
        </authorList>
    </citation>
    <scope>NUCLEOTIDE SEQUENCE</scope>
    <source>
        <strain evidence="3">ZSDZ42</strain>
    </source>
</reference>
<keyword evidence="2" id="KW-0812">Transmembrane</keyword>
<proteinExistence type="predicted"/>
<accession>A0ABT5R558</accession>
<protein>
    <submittedName>
        <fullName evidence="3">Uncharacterized protein</fullName>
    </submittedName>
</protein>
<keyword evidence="2" id="KW-0472">Membrane</keyword>
<organism evidence="3 4">
    <name type="scientific">Enterovibrio gelatinilyticus</name>
    <dbReference type="NCBI Taxonomy" id="2899819"/>
    <lineage>
        <taxon>Bacteria</taxon>
        <taxon>Pseudomonadati</taxon>
        <taxon>Pseudomonadota</taxon>
        <taxon>Gammaproteobacteria</taxon>
        <taxon>Vibrionales</taxon>
        <taxon>Vibrionaceae</taxon>
        <taxon>Enterovibrio</taxon>
    </lineage>
</organism>
<feature type="region of interest" description="Disordered" evidence="1">
    <location>
        <begin position="1"/>
        <end position="21"/>
    </location>
</feature>
<evidence type="ECO:0000313" key="4">
    <source>
        <dbReference type="Proteomes" id="UP001149400"/>
    </source>
</evidence>
<dbReference type="EMBL" id="JAJUBC010000027">
    <property type="protein sequence ID" value="MDD1795315.1"/>
    <property type="molecule type" value="Genomic_DNA"/>
</dbReference>
<gene>
    <name evidence="3" type="ORF">LRP50_19470</name>
</gene>
<keyword evidence="4" id="KW-1185">Reference proteome</keyword>
<dbReference type="Proteomes" id="UP001149400">
    <property type="component" value="Unassembled WGS sequence"/>
</dbReference>
<sequence>MSKQTESSRYVRRNSNENWHQRPAQDNSFWRQFSFGIPSWLWPLLICLVWLIQLAAH</sequence>
<name>A0ABT5R558_9GAMM</name>
<comment type="caution">
    <text evidence="3">The sequence shown here is derived from an EMBL/GenBank/DDBJ whole genome shotgun (WGS) entry which is preliminary data.</text>
</comment>
<feature type="transmembrane region" description="Helical" evidence="2">
    <location>
        <begin position="37"/>
        <end position="56"/>
    </location>
</feature>